<dbReference type="SUPFAM" id="SSF160935">
    <property type="entry name" value="VPA0735-like"/>
    <property type="match status" value="1"/>
</dbReference>
<organism evidence="3 4">
    <name type="scientific">Nannochloropsis gaditana</name>
    <dbReference type="NCBI Taxonomy" id="72520"/>
    <lineage>
        <taxon>Eukaryota</taxon>
        <taxon>Sar</taxon>
        <taxon>Stramenopiles</taxon>
        <taxon>Ochrophyta</taxon>
        <taxon>Eustigmatophyceae</taxon>
        <taxon>Eustigmatales</taxon>
        <taxon>Monodopsidaceae</taxon>
        <taxon>Nannochloropsis</taxon>
    </lineage>
</organism>
<feature type="transmembrane region" description="Helical" evidence="2">
    <location>
        <begin position="221"/>
        <end position="240"/>
    </location>
</feature>
<name>W7TJU8_9STRA</name>
<gene>
    <name evidence="3" type="ORF">Naga_100081g11</name>
</gene>
<feature type="transmembrane region" description="Helical" evidence="2">
    <location>
        <begin position="15"/>
        <end position="35"/>
    </location>
</feature>
<comment type="caution">
    <text evidence="3">The sequence shown here is derived from an EMBL/GenBank/DDBJ whole genome shotgun (WGS) entry which is preliminary data.</text>
</comment>
<keyword evidence="2" id="KW-0472">Membrane</keyword>
<keyword evidence="2" id="KW-1133">Transmembrane helix</keyword>
<dbReference type="Proteomes" id="UP000019335">
    <property type="component" value="Unassembled WGS sequence"/>
</dbReference>
<evidence type="ECO:0000313" key="3">
    <source>
        <dbReference type="EMBL" id="EWM20999.1"/>
    </source>
</evidence>
<evidence type="ECO:0000313" key="4">
    <source>
        <dbReference type="Proteomes" id="UP000019335"/>
    </source>
</evidence>
<evidence type="ECO:0000256" key="2">
    <source>
        <dbReference type="SAM" id="Phobius"/>
    </source>
</evidence>
<keyword evidence="4" id="KW-1185">Reference proteome</keyword>
<keyword evidence="2" id="KW-0812">Transmembrane</keyword>
<dbReference type="AlphaFoldDB" id="W7TJU8"/>
<accession>W7TJU8</accession>
<feature type="region of interest" description="Disordered" evidence="1">
    <location>
        <begin position="356"/>
        <end position="380"/>
    </location>
</feature>
<feature type="transmembrane region" description="Helical" evidence="2">
    <location>
        <begin position="246"/>
        <end position="265"/>
    </location>
</feature>
<dbReference type="OrthoDB" id="187840at2759"/>
<evidence type="ECO:0000256" key="1">
    <source>
        <dbReference type="SAM" id="MobiDB-lite"/>
    </source>
</evidence>
<reference evidence="3 4" key="1">
    <citation type="journal article" date="2014" name="Mol. Plant">
        <title>Chromosome Scale Genome Assembly and Transcriptome Profiling of Nannochloropsis gaditana in Nitrogen Depletion.</title>
        <authorList>
            <person name="Corteggiani Carpinelli E."/>
            <person name="Telatin A."/>
            <person name="Vitulo N."/>
            <person name="Forcato C."/>
            <person name="D'Angelo M."/>
            <person name="Schiavon R."/>
            <person name="Vezzi A."/>
            <person name="Giacometti G.M."/>
            <person name="Morosinotto T."/>
            <person name="Valle G."/>
        </authorList>
    </citation>
    <scope>NUCLEOTIDE SEQUENCE [LARGE SCALE GENOMIC DNA]</scope>
    <source>
        <strain evidence="3 4">B-31</strain>
    </source>
</reference>
<protein>
    <submittedName>
        <fullName evidence="3">Uncharacterized protein</fullName>
    </submittedName>
</protein>
<dbReference type="EMBL" id="AZIL01002699">
    <property type="protein sequence ID" value="EWM20999.1"/>
    <property type="molecule type" value="Genomic_DNA"/>
</dbReference>
<sequence>MTMTPLCLFPLKEETVFMGVVIGVGATIIFFPLLLRFPPILRKLRTLHTTPLSDVPGCPEHYDEAFTSALFTLPDPNNYLSVYSYLPLDEGIRFRHPRMPVCRYFSLSLYAGLFDPVQDQVPPSLCDMDLVYNLDGSFDVAICDEEERPADISPANWLPRHGVRDALLVVRRYGTLPGQRLDMPSFHSMGPGTPKELKPAHHSFSGPHYAEKAPSHRFQRLLRLLAYLGAVACALLLAGRWSAAEITAMLLVAGAMPAILLRLLYARGRRKAKRVLSDRAYKVNEFTDPPEARVYDADSPKAHPNHKYYSCPFDARQGDLLIIGRIFPGKQRMWTFVVYDECGLPQYQHFTDETLRTSPGAKSHLPGARRRREGTEEPRALDAGREQAGLAYRLVLTTDMRRHSGREENVVDVSRIPQGLVLLRLIYPETREVFERSKPSVTVLCTEDARGHRKQA</sequence>
<proteinExistence type="predicted"/>